<organism evidence="10 11">
    <name type="scientific">Shiella aurantiaca</name>
    <dbReference type="NCBI Taxonomy" id="3058365"/>
    <lineage>
        <taxon>Bacteria</taxon>
        <taxon>Pseudomonadati</taxon>
        <taxon>Bacteroidota</taxon>
        <taxon>Cytophagia</taxon>
        <taxon>Cytophagales</taxon>
        <taxon>Shiellaceae</taxon>
        <taxon>Shiella</taxon>
    </lineage>
</organism>
<evidence type="ECO:0000259" key="9">
    <source>
        <dbReference type="PROSITE" id="PS50893"/>
    </source>
</evidence>
<dbReference type="PROSITE" id="PS50893">
    <property type="entry name" value="ABC_TRANSPORTER_2"/>
    <property type="match status" value="1"/>
</dbReference>
<comment type="subcellular location">
    <subcellularLocation>
        <location evidence="1">Membrane</location>
        <topology evidence="1">Multi-pass membrane protein</topology>
    </subcellularLocation>
</comment>
<dbReference type="InterPro" id="IPR029024">
    <property type="entry name" value="TerB-like"/>
</dbReference>
<dbReference type="InterPro" id="IPR007791">
    <property type="entry name" value="DjlA_N"/>
</dbReference>
<feature type="transmembrane region" description="Helical" evidence="8">
    <location>
        <begin position="697"/>
        <end position="716"/>
    </location>
</feature>
<dbReference type="PROSITE" id="PS00211">
    <property type="entry name" value="ABC_TRANSPORTER_1"/>
    <property type="match status" value="1"/>
</dbReference>
<dbReference type="PANTHER" id="PTHR48041">
    <property type="entry name" value="ABC TRANSPORTER G FAMILY MEMBER 28"/>
    <property type="match status" value="1"/>
</dbReference>
<dbReference type="EMBL" id="JAUHJS010000006">
    <property type="protein sequence ID" value="MDN4166416.1"/>
    <property type="molecule type" value="Genomic_DNA"/>
</dbReference>
<evidence type="ECO:0000256" key="2">
    <source>
        <dbReference type="ARBA" id="ARBA00022448"/>
    </source>
</evidence>
<keyword evidence="6 8" id="KW-1133">Transmembrane helix</keyword>
<dbReference type="InterPro" id="IPR003439">
    <property type="entry name" value="ABC_transporter-like_ATP-bd"/>
</dbReference>
<sequence>MSEPLLRGLMQLFAIIAKLDGVRPEERNVVEAFLNQQLNKEAVNKYLQAFDEYAQRQSRSKVDLTADSETFGERASVRDSSKMMLICNQVNQELTQEQKIVVLIRLFELVVADEKITDQEYEFVQTVGEVFNIPQKEFEHIERFVRQSNYESIDIENILLISKQGNKNLKRAKQLIVPDFEGFLVILRIESVDYYLLRYKGDKEYTLNSLPINPDQIYSLPTGGTIRGNKIHSIYFSDVEGKFWEHTQQDHINFVAEDIEYRFPNGKIGLRDISIAETSGALIGLMGSSGAGKSTLLEVLNGNLKPKKGKVLINGVSVHQNRKTLEGVIGYIPQDDLLIEQLSVYDNLLYAAKLSFSNLSPLMLRMKVNKLLQELGLTEIAHLKVGNSLDKTISGGQRKRLNIGLELLRAPSVLFVDEPTSGLSSRDSENIMDLLKELSSQGKLIFVVIHQPSSDIFKMFDKLYILDKGGYPVYYGNPVDAVIYFKQIINQINSENAECPECGNVNPEQIFDIIETRVVNEFGRFTDQRKVSPHEWYQHFKEHHKKSPIPTVNTSLPSTDTAKASRLQQAFIFFLRDIRAKLANWQYLLLTFLTPPFLGFILAYVCRHYVGDYSFRLNDNVPVFLFMCIIVSLFMGLIVSAEEIYKERKILKRESFLNLSWNSFLASKVALLIVISALQTTLFLLVALPILEVESLWWYYWIILFASAVFANILGLNISSAFNSAVTIYIIIPIILIPQLILGGIVIRFDRINPGLSNESGIPFVAEFMASRWAYEALAVAHFKENEYNRHYFSFDQQMANAEYKKTYLIPSLESKLSIIQSASSAEEEKQKAWQLICNTLEEESERLNTDLLPTAMGDKLPAPDELVDVEQTLSQLRKHYIAQFNKANQQKDELIRQATESPEAHQAFIEAKEKYTNDALNNFLLNTQSAERIVEKEDRFVQKIYPVYQAPEPGYFKAHFFAPVKYAGNWMLPTFTANALMIGLMAVLLYIVLYFNIPSRLINSSLSRLGRFGKE</sequence>
<evidence type="ECO:0000256" key="7">
    <source>
        <dbReference type="ARBA" id="ARBA00023136"/>
    </source>
</evidence>
<dbReference type="InterPro" id="IPR050352">
    <property type="entry name" value="ABCG_transporters"/>
</dbReference>
<evidence type="ECO:0000256" key="5">
    <source>
        <dbReference type="ARBA" id="ARBA00022840"/>
    </source>
</evidence>
<feature type="transmembrane region" description="Helical" evidence="8">
    <location>
        <begin position="585"/>
        <end position="604"/>
    </location>
</feature>
<keyword evidence="11" id="KW-1185">Reference proteome</keyword>
<dbReference type="InterPro" id="IPR027417">
    <property type="entry name" value="P-loop_NTPase"/>
</dbReference>
<proteinExistence type="predicted"/>
<keyword evidence="4" id="KW-0547">Nucleotide-binding</keyword>
<dbReference type="Gene3D" id="1.10.3680.10">
    <property type="entry name" value="TerB-like"/>
    <property type="match status" value="1"/>
</dbReference>
<keyword evidence="3 8" id="KW-0812">Transmembrane</keyword>
<name>A0ABT8F8Y1_9BACT</name>
<dbReference type="PANTHER" id="PTHR48041:SF139">
    <property type="entry name" value="PROTEIN SCARLET"/>
    <property type="match status" value="1"/>
</dbReference>
<keyword evidence="2" id="KW-0813">Transport</keyword>
<keyword evidence="7 8" id="KW-0472">Membrane</keyword>
<evidence type="ECO:0000256" key="4">
    <source>
        <dbReference type="ARBA" id="ARBA00022741"/>
    </source>
</evidence>
<dbReference type="SUPFAM" id="SSF52540">
    <property type="entry name" value="P-loop containing nucleoside triphosphate hydrolases"/>
    <property type="match status" value="1"/>
</dbReference>
<dbReference type="Pfam" id="PF19055">
    <property type="entry name" value="ABC2_membrane_7"/>
    <property type="match status" value="1"/>
</dbReference>
<dbReference type="GO" id="GO:0005524">
    <property type="term" value="F:ATP binding"/>
    <property type="evidence" value="ECO:0007669"/>
    <property type="project" value="UniProtKB-KW"/>
</dbReference>
<evidence type="ECO:0000313" key="11">
    <source>
        <dbReference type="Proteomes" id="UP001168552"/>
    </source>
</evidence>
<dbReference type="SUPFAM" id="SSF158682">
    <property type="entry name" value="TerB-like"/>
    <property type="match status" value="1"/>
</dbReference>
<dbReference type="InterPro" id="IPR003593">
    <property type="entry name" value="AAA+_ATPase"/>
</dbReference>
<feature type="domain" description="ABC transporter" evidence="9">
    <location>
        <begin position="254"/>
        <end position="493"/>
    </location>
</feature>
<evidence type="ECO:0000256" key="1">
    <source>
        <dbReference type="ARBA" id="ARBA00004141"/>
    </source>
</evidence>
<keyword evidence="5 10" id="KW-0067">ATP-binding</keyword>
<evidence type="ECO:0000256" key="6">
    <source>
        <dbReference type="ARBA" id="ARBA00022989"/>
    </source>
</evidence>
<protein>
    <submittedName>
        <fullName evidence="10">ATP-binding cassette domain-containing protein</fullName>
    </submittedName>
</protein>
<dbReference type="Proteomes" id="UP001168552">
    <property type="component" value="Unassembled WGS sequence"/>
</dbReference>
<evidence type="ECO:0000313" key="10">
    <source>
        <dbReference type="EMBL" id="MDN4166416.1"/>
    </source>
</evidence>
<dbReference type="InterPro" id="IPR013525">
    <property type="entry name" value="ABC2_TM"/>
</dbReference>
<feature type="transmembrane region" description="Helical" evidence="8">
    <location>
        <begin position="728"/>
        <end position="749"/>
    </location>
</feature>
<evidence type="ECO:0000256" key="8">
    <source>
        <dbReference type="SAM" id="Phobius"/>
    </source>
</evidence>
<dbReference type="Pfam" id="PF05099">
    <property type="entry name" value="TerB"/>
    <property type="match status" value="1"/>
</dbReference>
<dbReference type="SMART" id="SM00382">
    <property type="entry name" value="AAA"/>
    <property type="match status" value="1"/>
</dbReference>
<accession>A0ABT8F8Y1</accession>
<gene>
    <name evidence="10" type="ORF">QWY31_12970</name>
</gene>
<dbReference type="Pfam" id="PF00005">
    <property type="entry name" value="ABC_tran"/>
    <property type="match status" value="1"/>
</dbReference>
<reference evidence="10" key="1">
    <citation type="submission" date="2023-06" db="EMBL/GenBank/DDBJ databases">
        <title>Cytophagales bacterium Strain LB-30, isolated from soil.</title>
        <authorList>
            <person name="Liu B."/>
        </authorList>
    </citation>
    <scope>NUCLEOTIDE SEQUENCE</scope>
    <source>
        <strain evidence="10">LB-30</strain>
    </source>
</reference>
<feature type="transmembrane region" description="Helical" evidence="8">
    <location>
        <begin position="665"/>
        <end position="691"/>
    </location>
</feature>
<feature type="transmembrane region" description="Helical" evidence="8">
    <location>
        <begin position="971"/>
        <end position="996"/>
    </location>
</feature>
<dbReference type="InterPro" id="IPR043926">
    <property type="entry name" value="ABCG_dom"/>
</dbReference>
<dbReference type="Pfam" id="PF01061">
    <property type="entry name" value="ABC2_membrane"/>
    <property type="match status" value="1"/>
</dbReference>
<dbReference type="Gene3D" id="3.40.50.300">
    <property type="entry name" value="P-loop containing nucleotide triphosphate hydrolases"/>
    <property type="match status" value="1"/>
</dbReference>
<dbReference type="InterPro" id="IPR017871">
    <property type="entry name" value="ABC_transporter-like_CS"/>
</dbReference>
<dbReference type="RefSeq" id="WP_320004952.1">
    <property type="nucleotide sequence ID" value="NZ_JAUHJS010000006.1"/>
</dbReference>
<feature type="transmembrane region" description="Helical" evidence="8">
    <location>
        <begin position="624"/>
        <end position="645"/>
    </location>
</feature>
<evidence type="ECO:0000256" key="3">
    <source>
        <dbReference type="ARBA" id="ARBA00022692"/>
    </source>
</evidence>
<comment type="caution">
    <text evidence="10">The sequence shown here is derived from an EMBL/GenBank/DDBJ whole genome shotgun (WGS) entry which is preliminary data.</text>
</comment>